<keyword evidence="10" id="KW-1185">Reference proteome</keyword>
<dbReference type="PROSITE" id="PS50190">
    <property type="entry name" value="SEC7"/>
    <property type="match status" value="1"/>
</dbReference>
<protein>
    <recommendedName>
        <fullName evidence="8">SEC7 domain-containing protein</fullName>
    </recommendedName>
</protein>
<comment type="subcellular location">
    <subcellularLocation>
        <location evidence="2">Cytoplasm</location>
    </subcellularLocation>
    <subcellularLocation>
        <location evidence="1">Membrane</location>
    </subcellularLocation>
</comment>
<keyword evidence="3" id="KW-0813">Transport</keyword>
<organism evidence="9 10">
    <name type="scientific">Tribonema minus</name>
    <dbReference type="NCBI Taxonomy" id="303371"/>
    <lineage>
        <taxon>Eukaryota</taxon>
        <taxon>Sar</taxon>
        <taxon>Stramenopiles</taxon>
        <taxon>Ochrophyta</taxon>
        <taxon>PX clade</taxon>
        <taxon>Xanthophyceae</taxon>
        <taxon>Tribonematales</taxon>
        <taxon>Tribonemataceae</taxon>
        <taxon>Tribonema</taxon>
    </lineage>
</organism>
<keyword evidence="6" id="KW-0472">Membrane</keyword>
<dbReference type="EMBL" id="JAFCMP010000513">
    <property type="protein sequence ID" value="KAG5178740.1"/>
    <property type="molecule type" value="Genomic_DNA"/>
</dbReference>
<feature type="region of interest" description="Disordered" evidence="7">
    <location>
        <begin position="1523"/>
        <end position="1557"/>
    </location>
</feature>
<dbReference type="PANTHER" id="PTHR10663">
    <property type="entry name" value="GUANYL-NUCLEOTIDE EXCHANGE FACTOR"/>
    <property type="match status" value="1"/>
</dbReference>
<dbReference type="PANTHER" id="PTHR10663:SF375">
    <property type="entry name" value="LD29171P"/>
    <property type="match status" value="1"/>
</dbReference>
<evidence type="ECO:0000256" key="5">
    <source>
        <dbReference type="ARBA" id="ARBA00022927"/>
    </source>
</evidence>
<dbReference type="GO" id="GO:0005737">
    <property type="term" value="C:cytoplasm"/>
    <property type="evidence" value="ECO:0007669"/>
    <property type="project" value="UniProtKB-SubCell"/>
</dbReference>
<dbReference type="InterPro" id="IPR016024">
    <property type="entry name" value="ARM-type_fold"/>
</dbReference>
<dbReference type="Gene3D" id="1.10.1000.11">
    <property type="entry name" value="Arf Nucleotide-binding Site Opener,domain 2"/>
    <property type="match status" value="1"/>
</dbReference>
<feature type="region of interest" description="Disordered" evidence="7">
    <location>
        <begin position="2173"/>
        <end position="2196"/>
    </location>
</feature>
<dbReference type="FunFam" id="1.10.1000.11:FF:000002">
    <property type="entry name" value="Cytohesin 1"/>
    <property type="match status" value="1"/>
</dbReference>
<dbReference type="GO" id="GO:0032012">
    <property type="term" value="P:regulation of ARF protein signal transduction"/>
    <property type="evidence" value="ECO:0007669"/>
    <property type="project" value="InterPro"/>
</dbReference>
<dbReference type="InterPro" id="IPR015403">
    <property type="entry name" value="Mon2/Sec7/BIG1-like_HDS"/>
</dbReference>
<evidence type="ECO:0000313" key="9">
    <source>
        <dbReference type="EMBL" id="KAG5178740.1"/>
    </source>
</evidence>
<name>A0A835YNY5_9STRA</name>
<dbReference type="SUPFAM" id="SSF48371">
    <property type="entry name" value="ARM repeat"/>
    <property type="match status" value="1"/>
</dbReference>
<feature type="region of interest" description="Disordered" evidence="7">
    <location>
        <begin position="1360"/>
        <end position="1379"/>
    </location>
</feature>
<comment type="caution">
    <text evidence="9">The sequence shown here is derived from an EMBL/GenBank/DDBJ whole genome shotgun (WGS) entry which is preliminary data.</text>
</comment>
<dbReference type="CDD" id="cd00171">
    <property type="entry name" value="Sec7"/>
    <property type="match status" value="1"/>
</dbReference>
<evidence type="ECO:0000256" key="6">
    <source>
        <dbReference type="ARBA" id="ARBA00023136"/>
    </source>
</evidence>
<evidence type="ECO:0000313" key="10">
    <source>
        <dbReference type="Proteomes" id="UP000664859"/>
    </source>
</evidence>
<reference evidence="9" key="1">
    <citation type="submission" date="2021-02" db="EMBL/GenBank/DDBJ databases">
        <title>First Annotated Genome of the Yellow-green Alga Tribonema minus.</title>
        <authorList>
            <person name="Mahan K.M."/>
        </authorList>
    </citation>
    <scope>NUCLEOTIDE SEQUENCE</scope>
    <source>
        <strain evidence="9">UTEX B ZZ1240</strain>
    </source>
</reference>
<keyword evidence="4" id="KW-0963">Cytoplasm</keyword>
<dbReference type="InterPro" id="IPR035999">
    <property type="entry name" value="Sec7_dom_sf"/>
</dbReference>
<dbReference type="GO" id="GO:0016020">
    <property type="term" value="C:membrane"/>
    <property type="evidence" value="ECO:0007669"/>
    <property type="project" value="UniProtKB-SubCell"/>
</dbReference>
<dbReference type="Pfam" id="PF16213">
    <property type="entry name" value="DCB"/>
    <property type="match status" value="2"/>
</dbReference>
<dbReference type="Pfam" id="PF12783">
    <property type="entry name" value="Sec7-like_HUS"/>
    <property type="match status" value="1"/>
</dbReference>
<dbReference type="InterPro" id="IPR032691">
    <property type="entry name" value="Mon2/Sec7/BIG1-like_HUS"/>
</dbReference>
<dbReference type="Proteomes" id="UP000664859">
    <property type="component" value="Unassembled WGS sequence"/>
</dbReference>
<evidence type="ECO:0000256" key="2">
    <source>
        <dbReference type="ARBA" id="ARBA00004496"/>
    </source>
</evidence>
<dbReference type="Pfam" id="PF01369">
    <property type="entry name" value="Sec7"/>
    <property type="match status" value="2"/>
</dbReference>
<evidence type="ECO:0000256" key="3">
    <source>
        <dbReference type="ARBA" id="ARBA00022448"/>
    </source>
</evidence>
<dbReference type="GO" id="GO:0015031">
    <property type="term" value="P:protein transport"/>
    <property type="evidence" value="ECO:0007669"/>
    <property type="project" value="UniProtKB-KW"/>
</dbReference>
<evidence type="ECO:0000256" key="7">
    <source>
        <dbReference type="SAM" id="MobiDB-lite"/>
    </source>
</evidence>
<feature type="region of interest" description="Disordered" evidence="7">
    <location>
        <begin position="367"/>
        <end position="412"/>
    </location>
</feature>
<dbReference type="SUPFAM" id="SSF48425">
    <property type="entry name" value="Sec7 domain"/>
    <property type="match status" value="2"/>
</dbReference>
<accession>A0A835YNY5</accession>
<evidence type="ECO:0000259" key="8">
    <source>
        <dbReference type="PROSITE" id="PS50190"/>
    </source>
</evidence>
<dbReference type="InterPro" id="IPR023394">
    <property type="entry name" value="Sec7_C_sf"/>
</dbReference>
<dbReference type="GO" id="GO:0005085">
    <property type="term" value="F:guanyl-nucleotide exchange factor activity"/>
    <property type="evidence" value="ECO:0007669"/>
    <property type="project" value="InterPro"/>
</dbReference>
<evidence type="ECO:0000256" key="4">
    <source>
        <dbReference type="ARBA" id="ARBA00022490"/>
    </source>
</evidence>
<gene>
    <name evidence="9" type="ORF">JKP88DRAFT_264572</name>
</gene>
<dbReference type="InterPro" id="IPR000904">
    <property type="entry name" value="Sec7_dom"/>
</dbReference>
<feature type="compositionally biased region" description="Low complexity" evidence="7">
    <location>
        <begin position="399"/>
        <end position="412"/>
    </location>
</feature>
<dbReference type="Pfam" id="PF20252">
    <property type="entry name" value="BIG2_C"/>
    <property type="match status" value="1"/>
</dbReference>
<proteinExistence type="predicted"/>
<dbReference type="SMART" id="SM00222">
    <property type="entry name" value="Sec7"/>
    <property type="match status" value="1"/>
</dbReference>
<keyword evidence="5" id="KW-0653">Protein transport</keyword>
<feature type="region of interest" description="Disordered" evidence="7">
    <location>
        <begin position="862"/>
        <end position="888"/>
    </location>
</feature>
<feature type="domain" description="SEC7" evidence="8">
    <location>
        <begin position="891"/>
        <end position="1215"/>
    </location>
</feature>
<feature type="compositionally biased region" description="Gly residues" evidence="7">
    <location>
        <begin position="874"/>
        <end position="885"/>
    </location>
</feature>
<sequence>MEHTLRRALTRIQGEASKRQKRIKEACAEVLAALEQDDAAAAGLAPAPVRRRSYRNSHFTPLQLACESGSTKLAVTALDTLSKLCAHGYFNDSFVKQPGGSGAAAAAAAAAAAPTYEPPTPSAAAPPAGTPSSAVAPAAAAAATDAAAAAAAAGADAAEAGGDAGSAAPSVPSTPVAAFPVVSATPGSTTSAAAAAAATPKTFADLIVEVACRCELDAEAVQLLVNERCNLTLEVHVLLLIFNMVVCRCELDAEAVQLQVIKALLTIVTCQSMEVHEASLLLAVRTIYTVHLSTHSTVNKMTAKASLQQLLSYVFARMEQCDVNIALRAAEAAAAAAAKAQAEPPAPVEDDAPLEQTQVEEGTLQLSDANGASPPEAPGPQEEGGGPGEESEQQSDKPALNGAVNGGAAAAHTEQGVADAAAAAETAAAAEAAAPDDAAGAPVAAAADAPAPEPAAKVAPPCPESLYAGVYDALRLGELYAAAAATAVVELQSEVEVDAPVAPHAPETHAEPEGEGEEEEEEEDLGDPHERLELPVGNFASVLHRDAFLLFRALCKLSMKAEGGEEGGLAADAGSQSETRQLESKTLSLELLLSVLEHSGPAFRSDERFISAVTHYLCVSVLKNCTSSNTAVVGLSLRLFVLLSQQFKEHVKAEVEVFITHIFLKILESPNSTHEHKRLVLELLRVRQRSSLVSTLIACANAQALVSTLRFCVSAHLSGLGSHSHLASRVHTRSPCVNAQLPRFTAQQHRQVVCAICAAPPALAELFLNYDCDAGAIDLYARIVGALSKVAKGRGLGQGDHSATPSPALLREETHLRSAGLQGLINILTSMLAICNSGAAAAAAAAAAAPMLSSTSATELQATAVEEEGEGEEGGAGGAGAGGGAPSLVHEYDRKRRLEAELANGYVRFNLNPAKGLAYFESKGLLEHTPAGVAAFLHAHADRLDKSAIGEYLGKEREYKDGFCMKSVCEVEVHACNRSTSAPPSSADPLQTVLLMALVDTEPGPLEYVDQLHFTAMRFDDVIRHYLMSDAPFHEHVILSPIGNCHSQSVSTNLQHVTLLADQVLHEYVDQLHFTAMRFDDAIRHYLMSDAPFHEHVLHEYVDQLHFTAMRFDDAIRHYLAGFRLPGEAQKIDRMMEKFAERYCLQNPSVFPSADTAFILAFSVIMLNTDLHNPAIREDRRMTKAGFIGNNRGIAAGGNLDEGFLGEIFDRIKQSPISLKEDDVWRAKMKVAAGAVESAFSPLYATLTGDFDGFTYFNKYSTSRRLVERHMVVSPIENDTIKGPLLLVESEFSPLYATVTGISAADRAKREAFEKERADMVRASEALVRQRKRTTLFNSDARASAAASAAAATANAAASGAVPLSPPRSWSPPPTRGSTQILEECGNRAAWEEEGGGGGGGASAAIEEQHAAERSMVRLCLLGCRYGIRLAALCTERAGSEEAKVARETFINGLAKFTLLDTVAEMGPKNVECIRALLAIATEDGDYLGDSWGPVLRYISQLARLLLFAGNLHTDDVFFAENDDGSASTAEPSPSGAAAQSAVTQHHAMARKHSSSGAPGWMATVGAGLIGRGVNAGEVARGVERANAELVTAAVDQAAIDRVFSSSVALSTGGIRHMVQQLCAVSRQEIDHRRQATFRAKDVLGDMSAPRIFSLQRLVEVADFNMDSRSRIVWADIWGVLSSHFAAIGAHDNPQVAMYAIDSLRQLAHKFMAKEELRDFNFQRLFMRPFETVIALSRRLEIREFVLRCVEYLIRSRLASIRSAWKSIFAVLAAAARDPDANIARLAWATVDELATQHFGALTYDFLELTKCLLAFVEGPREDLALSAVDLLGTLAGHLAPQEGAGEGGPGGVVIVAPPLHSHLSERSMPPVAQAAAAAVSPVRPLSPLRAQAGFNGTGGGDGGGGGGGVSLQLWWPLLFGLSENVGSACAPLRHRCLDTLVSILTAYGGLFTTQTWGLLFKGVLGPMMEGAATDATRRARALLPQNAAELGDGGWICDMAPRVLRACADLFFRHGGVTRALLPEALAMVQGCVCQADEALARAALGALVDFIARLEAREAELRAERCHGGSGGDSAHAPLLIRRPAAAGGGVGEAFTAWDCLTASLSAMLMDNLPIEVLENGHGGVAAADTDAFAVAGEVGAAPPLSAAAAGGDSRRPIAVSLSPNISPLAADGRKGGALTRGGGGAGEDSDSDFDSAVARDEDELRMACEPNLDALMTMLVVGLRLLPLIQALMTQHARAGELSDANLATLVDALEASAAACRRFNNSFALRREFGARGFLTADGAPAAACTMLRQEFASYATLLQCLGALSGTGTTNSPPPQATAAAAAPLWSQAAVRLGRLCRVIVTGYSMRERALKDTIARGADAAAAGSDAQLMAQALHAMTPVVVEALRVMQRLSDAQLTTGRQWVYAALVGLITCDSADVREQVHALFTTRITGLVKVGGAAA</sequence>
<dbReference type="InterPro" id="IPR046455">
    <property type="entry name" value="Sec7/BIG1-like_C"/>
</dbReference>
<dbReference type="Pfam" id="PF09324">
    <property type="entry name" value="Sec7-like_HDS"/>
    <property type="match status" value="1"/>
</dbReference>
<feature type="compositionally biased region" description="Pro residues" evidence="7">
    <location>
        <begin position="1364"/>
        <end position="1375"/>
    </location>
</feature>
<feature type="region of interest" description="Disordered" evidence="7">
    <location>
        <begin position="499"/>
        <end position="528"/>
    </location>
</feature>
<dbReference type="OrthoDB" id="430364at2759"/>
<dbReference type="Gene3D" id="1.10.220.20">
    <property type="match status" value="1"/>
</dbReference>
<feature type="compositionally biased region" description="Acidic residues" evidence="7">
    <location>
        <begin position="513"/>
        <end position="525"/>
    </location>
</feature>
<evidence type="ECO:0000256" key="1">
    <source>
        <dbReference type="ARBA" id="ARBA00004370"/>
    </source>
</evidence>
<dbReference type="InterPro" id="IPR032629">
    <property type="entry name" value="DCB_dom"/>
</dbReference>